<dbReference type="RefSeq" id="WP_087146757.1">
    <property type="nucleotide sequence ID" value="NZ_FUKJ01000162.1"/>
</dbReference>
<dbReference type="NCBIfam" id="TIGR02595">
    <property type="entry name" value="PEP_CTERM"/>
    <property type="match status" value="1"/>
</dbReference>
<proteinExistence type="predicted"/>
<evidence type="ECO:0000256" key="1">
    <source>
        <dbReference type="SAM" id="SignalP"/>
    </source>
</evidence>
<feature type="domain" description="Ice-binding protein C-terminal" evidence="2">
    <location>
        <begin position="179"/>
        <end position="202"/>
    </location>
</feature>
<dbReference type="Proteomes" id="UP000195442">
    <property type="component" value="Unassembled WGS sequence"/>
</dbReference>
<feature type="chain" id="PRO_5012119490" description="Ice-binding protein C-terminal domain-containing protein" evidence="1">
    <location>
        <begin position="33"/>
        <end position="207"/>
    </location>
</feature>
<evidence type="ECO:0000313" key="3">
    <source>
        <dbReference type="EMBL" id="SJM91945.1"/>
    </source>
</evidence>
<dbReference type="EMBL" id="FUKJ01000162">
    <property type="protein sequence ID" value="SJM91945.1"/>
    <property type="molecule type" value="Genomic_DNA"/>
</dbReference>
<evidence type="ECO:0000259" key="2">
    <source>
        <dbReference type="Pfam" id="PF07589"/>
    </source>
</evidence>
<gene>
    <name evidence="3" type="ORF">CRENPOLYSF2_2440010</name>
</gene>
<keyword evidence="4" id="KW-1185">Reference proteome</keyword>
<keyword evidence="1" id="KW-0732">Signal</keyword>
<dbReference type="InterPro" id="IPR013424">
    <property type="entry name" value="Ice-binding_C"/>
</dbReference>
<accession>A0A1R4H6Q2</accession>
<dbReference type="AlphaFoldDB" id="A0A1R4H6Q2"/>
<protein>
    <recommendedName>
        <fullName evidence="2">Ice-binding protein C-terminal domain-containing protein</fullName>
    </recommendedName>
</protein>
<sequence length="207" mass="22963">MKSLKKVMDRIKIHSLCAAVTTLFFSSTPLYAGAIYNINFNGPNIDLTGFIETSDWDQTSPTVFDSQVMNYSITASNNSAFTYTFTPDNSSWGGNENNMEWGTNVTLTITEDLIKLSAAPGTPNQLYDTFLIANTATNNVRQSLSFYNNQLGFRASPLNFVLYDTVQPLFNLATTQPQTIPEPTSLILLSTGLLGIRVVRRRNSLIH</sequence>
<dbReference type="Pfam" id="PF07589">
    <property type="entry name" value="PEP-CTERM"/>
    <property type="match status" value="1"/>
</dbReference>
<name>A0A1R4H6Q2_9GAMM</name>
<evidence type="ECO:0000313" key="4">
    <source>
        <dbReference type="Proteomes" id="UP000195442"/>
    </source>
</evidence>
<organism evidence="3 4">
    <name type="scientific">Crenothrix polyspora</name>
    <dbReference type="NCBI Taxonomy" id="360316"/>
    <lineage>
        <taxon>Bacteria</taxon>
        <taxon>Pseudomonadati</taxon>
        <taxon>Pseudomonadota</taxon>
        <taxon>Gammaproteobacteria</taxon>
        <taxon>Methylococcales</taxon>
        <taxon>Crenotrichaceae</taxon>
        <taxon>Crenothrix</taxon>
    </lineage>
</organism>
<reference evidence="4" key="1">
    <citation type="submission" date="2017-02" db="EMBL/GenBank/DDBJ databases">
        <authorList>
            <person name="Daims H."/>
        </authorList>
    </citation>
    <scope>NUCLEOTIDE SEQUENCE [LARGE SCALE GENOMIC DNA]</scope>
</reference>
<feature type="signal peptide" evidence="1">
    <location>
        <begin position="1"/>
        <end position="32"/>
    </location>
</feature>